<dbReference type="AlphaFoldDB" id="A0A3S4LYQ5"/>
<dbReference type="EMBL" id="LR134289">
    <property type="protein sequence ID" value="VEE05256.1"/>
    <property type="molecule type" value="Genomic_DNA"/>
</dbReference>
<dbReference type="Pfam" id="PF20329">
    <property type="entry name" value="DUF6624"/>
    <property type="match status" value="1"/>
</dbReference>
<accession>A0A3S4LYQ5</accession>
<gene>
    <name evidence="1" type="ORF">NCTC11432_00835</name>
</gene>
<evidence type="ECO:0000313" key="2">
    <source>
        <dbReference type="Proteomes" id="UP000279227"/>
    </source>
</evidence>
<reference evidence="1 2" key="1">
    <citation type="submission" date="2018-12" db="EMBL/GenBank/DDBJ databases">
        <authorList>
            <consortium name="Pathogen Informatics"/>
        </authorList>
    </citation>
    <scope>NUCLEOTIDE SEQUENCE [LARGE SCALE GENOMIC DNA]</scope>
    <source>
        <strain evidence="1 2">NCTC11432</strain>
    </source>
</reference>
<protein>
    <submittedName>
        <fullName evidence="1">Uncharacterized protein</fullName>
    </submittedName>
</protein>
<sequence>MMKEAVTKGNASAGSLALLIDRIEIREGRKQIYGSQIGINQSNNTYYVLPLLDPDNVDKRRTEVGLGPISDYVKNWKIVT</sequence>
<organism evidence="1 2">
    <name type="scientific">Chryseobacterium gleum</name>
    <name type="common">Flavobacterium gleum</name>
    <dbReference type="NCBI Taxonomy" id="250"/>
    <lineage>
        <taxon>Bacteria</taxon>
        <taxon>Pseudomonadati</taxon>
        <taxon>Bacteroidota</taxon>
        <taxon>Flavobacteriia</taxon>
        <taxon>Flavobacteriales</taxon>
        <taxon>Weeksellaceae</taxon>
        <taxon>Chryseobacterium group</taxon>
        <taxon>Chryseobacterium</taxon>
    </lineage>
</organism>
<dbReference type="KEGG" id="cgle:NCTC11432_00835"/>
<dbReference type="InterPro" id="IPR046732">
    <property type="entry name" value="DUF6624"/>
</dbReference>
<dbReference type="OrthoDB" id="1164858at2"/>
<evidence type="ECO:0000313" key="1">
    <source>
        <dbReference type="EMBL" id="VEE05256.1"/>
    </source>
</evidence>
<proteinExistence type="predicted"/>
<name>A0A3S4LYQ5_CHRGE</name>
<dbReference type="Proteomes" id="UP000279227">
    <property type="component" value="Chromosome"/>
</dbReference>